<keyword evidence="1" id="KW-0812">Transmembrane</keyword>
<dbReference type="Proteomes" id="UP000324517">
    <property type="component" value="Unassembled WGS sequence"/>
</dbReference>
<evidence type="ECO:0000313" key="2">
    <source>
        <dbReference type="EMBL" id="TYS74434.1"/>
    </source>
</evidence>
<sequence length="130" mass="14679">MNEYIHAVITLRFFPCHKRKERSLVIGGRQFPMCYRCMSILLGYLTVVPLLWLAADVSFLRLLVIGVLLNVPMVVDGYTQLRGWRVSNNFLRSFTGLISGIGMSCIIVAGSFQFHRGIQGFANFIDSFIG</sequence>
<accession>A0A5D4TJV6</accession>
<proteinExistence type="predicted"/>
<reference evidence="2 3" key="1">
    <citation type="submission" date="2019-08" db="EMBL/GenBank/DDBJ databases">
        <title>Bacillus genomes from the desert of Cuatro Cienegas, Coahuila.</title>
        <authorList>
            <person name="Olmedo-Alvarez G."/>
        </authorList>
    </citation>
    <scope>NUCLEOTIDE SEQUENCE [LARGE SCALE GENOMIC DNA]</scope>
    <source>
        <strain evidence="2 3">CH98b_3T</strain>
    </source>
</reference>
<feature type="transmembrane region" description="Helical" evidence="1">
    <location>
        <begin position="90"/>
        <end position="114"/>
    </location>
</feature>
<keyword evidence="1" id="KW-0472">Membrane</keyword>
<protein>
    <submittedName>
        <fullName evidence="2">DUF2085 domain-containing protein</fullName>
    </submittedName>
</protein>
<dbReference type="InterPro" id="IPR019206">
    <property type="entry name" value="DUF2085_TM"/>
</dbReference>
<comment type="caution">
    <text evidence="2">The sequence shown here is derived from an EMBL/GenBank/DDBJ whole genome shotgun (WGS) entry which is preliminary data.</text>
</comment>
<dbReference type="EMBL" id="VTET01000001">
    <property type="protein sequence ID" value="TYS74434.1"/>
    <property type="molecule type" value="Genomic_DNA"/>
</dbReference>
<feature type="transmembrane region" description="Helical" evidence="1">
    <location>
        <begin position="33"/>
        <end position="53"/>
    </location>
</feature>
<feature type="transmembrane region" description="Helical" evidence="1">
    <location>
        <begin position="59"/>
        <end position="78"/>
    </location>
</feature>
<dbReference type="AlphaFoldDB" id="A0A5D4TJV6"/>
<name>A0A5D4TJV6_9BACI</name>
<dbReference type="Pfam" id="PF09858">
    <property type="entry name" value="DUF2085"/>
    <property type="match status" value="1"/>
</dbReference>
<dbReference type="RefSeq" id="WP_148978215.1">
    <property type="nucleotide sequence ID" value="NZ_JBNIKO010000009.1"/>
</dbReference>
<dbReference type="OrthoDB" id="9810176at2"/>
<keyword evidence="1" id="KW-1133">Transmembrane helix</keyword>
<gene>
    <name evidence="2" type="ORF">FZC75_01660</name>
</gene>
<evidence type="ECO:0000256" key="1">
    <source>
        <dbReference type="SAM" id="Phobius"/>
    </source>
</evidence>
<evidence type="ECO:0000313" key="3">
    <source>
        <dbReference type="Proteomes" id="UP000324517"/>
    </source>
</evidence>
<organism evidence="2 3">
    <name type="scientific">Sutcliffiella horikoshii</name>
    <dbReference type="NCBI Taxonomy" id="79883"/>
    <lineage>
        <taxon>Bacteria</taxon>
        <taxon>Bacillati</taxon>
        <taxon>Bacillota</taxon>
        <taxon>Bacilli</taxon>
        <taxon>Bacillales</taxon>
        <taxon>Bacillaceae</taxon>
        <taxon>Sutcliffiella</taxon>
    </lineage>
</organism>